<feature type="signal peptide" evidence="2">
    <location>
        <begin position="1"/>
        <end position="29"/>
    </location>
</feature>
<gene>
    <name evidence="3" type="ORF">HNW77_11735</name>
</gene>
<reference evidence="3 4" key="1">
    <citation type="journal article" date="2020" name="Microorganisms">
        <title>Description of Komagataeibacter melaceti sp. nov. and Komagataeibacter melomenusus sp. nov. Isolated from Apple Cider Vinegar.</title>
        <authorList>
            <person name="Maric L."/>
            <person name="Cleenwerck I."/>
            <person name="Accetto T."/>
            <person name="Vandamme P."/>
            <person name="Trcek J."/>
        </authorList>
    </citation>
    <scope>NUCLEOTIDE SEQUENCE [LARGE SCALE GENOMIC DNA]</scope>
    <source>
        <strain evidence="3 4">AV436</strain>
    </source>
</reference>
<evidence type="ECO:0000313" key="3">
    <source>
        <dbReference type="EMBL" id="NPC67052.1"/>
    </source>
</evidence>
<evidence type="ECO:0000313" key="4">
    <source>
        <dbReference type="Proteomes" id="UP000623090"/>
    </source>
</evidence>
<feature type="region of interest" description="Disordered" evidence="1">
    <location>
        <begin position="35"/>
        <end position="67"/>
    </location>
</feature>
<evidence type="ECO:0000256" key="1">
    <source>
        <dbReference type="SAM" id="MobiDB-lite"/>
    </source>
</evidence>
<dbReference type="RefSeq" id="WP_172157818.1">
    <property type="nucleotide sequence ID" value="NZ_JABJWC010000030.1"/>
</dbReference>
<keyword evidence="4" id="KW-1185">Reference proteome</keyword>
<dbReference type="Proteomes" id="UP000623090">
    <property type="component" value="Unassembled WGS sequence"/>
</dbReference>
<accession>A0ABX2AH79</accession>
<organism evidence="3 4">
    <name type="scientific">Komagataeibacter melomenusus</name>
    <dbReference type="NCBI Taxonomy" id="2766578"/>
    <lineage>
        <taxon>Bacteria</taxon>
        <taxon>Pseudomonadati</taxon>
        <taxon>Pseudomonadota</taxon>
        <taxon>Alphaproteobacteria</taxon>
        <taxon>Acetobacterales</taxon>
        <taxon>Acetobacteraceae</taxon>
        <taxon>Komagataeibacter</taxon>
    </lineage>
</organism>
<feature type="chain" id="PRO_5045461285" evidence="2">
    <location>
        <begin position="30"/>
        <end position="67"/>
    </location>
</feature>
<protein>
    <submittedName>
        <fullName evidence="3">Uncharacterized protein</fullName>
    </submittedName>
</protein>
<dbReference type="EMBL" id="JABJWC010000030">
    <property type="protein sequence ID" value="NPC67052.1"/>
    <property type="molecule type" value="Genomic_DNA"/>
</dbReference>
<evidence type="ECO:0000256" key="2">
    <source>
        <dbReference type="SAM" id="SignalP"/>
    </source>
</evidence>
<proteinExistence type="predicted"/>
<sequence>MGSLSFRRYYPFAALAFSGGMLVAGMAHADSASQAKRQQLLQQESEEDKQFRDKETQLNNHLNQYMK</sequence>
<keyword evidence="2" id="KW-0732">Signal</keyword>
<name>A0ABX2AH79_9PROT</name>
<feature type="compositionally biased region" description="Polar residues" evidence="1">
    <location>
        <begin position="57"/>
        <end position="67"/>
    </location>
</feature>
<comment type="caution">
    <text evidence="3">The sequence shown here is derived from an EMBL/GenBank/DDBJ whole genome shotgun (WGS) entry which is preliminary data.</text>
</comment>